<name>A0ABS5XRP2_9MICO</name>
<sequence length="194" mass="19322">PRMPAAPATAAAAPAAVRVATAAIDHPGLSAAPIGSGAIVDAAVASEAKALTQITAKWEWARVAVDARPDASATPSRHLVRLSARRAVPGVLQTPAAIAREVALLTGIPVTAAHVVDVVVQDWPDAVTAAAPDSAAVEREQGRGIHRAGAAVAGTGLASVIPHARDLAVRLDADLAASAPHASHASAAPTRSHA</sequence>
<reference evidence="1 2" key="1">
    <citation type="submission" date="2021-03" db="EMBL/GenBank/DDBJ databases">
        <title>Microbacterium pauli sp. nov., isolated from microfiltered milk.</title>
        <authorList>
            <person name="Bellassi P."/>
            <person name="Fontana A."/>
            <person name="Callegari M.L."/>
            <person name="Lorenzo M."/>
            <person name="Cappa F."/>
        </authorList>
    </citation>
    <scope>NUCLEOTIDE SEQUENCE [LARGE SCALE GENOMIC DNA]</scope>
    <source>
        <strain evidence="1 2">DSM 18909</strain>
    </source>
</reference>
<proteinExistence type="predicted"/>
<accession>A0ABS5XRP2</accession>
<gene>
    <name evidence="1" type="ORF">J0P97_03695</name>
</gene>
<evidence type="ECO:0000313" key="2">
    <source>
        <dbReference type="Proteomes" id="UP000740605"/>
    </source>
</evidence>
<dbReference type="EMBL" id="JAFLHG010000003">
    <property type="protein sequence ID" value="MBT8797177.1"/>
    <property type="molecule type" value="Genomic_DNA"/>
</dbReference>
<comment type="caution">
    <text evidence="1">The sequence shown here is derived from an EMBL/GenBank/DDBJ whole genome shotgun (WGS) entry which is preliminary data.</text>
</comment>
<protein>
    <recommendedName>
        <fullName evidence="3">2-nitropropane dioxygenase</fullName>
    </recommendedName>
</protein>
<keyword evidence="2" id="KW-1185">Reference proteome</keyword>
<evidence type="ECO:0008006" key="3">
    <source>
        <dbReference type="Google" id="ProtNLM"/>
    </source>
</evidence>
<feature type="non-terminal residue" evidence="1">
    <location>
        <position position="1"/>
    </location>
</feature>
<dbReference type="Gene3D" id="3.90.660.20">
    <property type="entry name" value="Protoporphyrinogen oxidase, mitochondrial, domain 2"/>
    <property type="match status" value="1"/>
</dbReference>
<evidence type="ECO:0000313" key="1">
    <source>
        <dbReference type="EMBL" id="MBT8797177.1"/>
    </source>
</evidence>
<organism evidence="1 2">
    <name type="scientific">Microbacterium flavum</name>
    <dbReference type="NCBI Taxonomy" id="415216"/>
    <lineage>
        <taxon>Bacteria</taxon>
        <taxon>Bacillati</taxon>
        <taxon>Actinomycetota</taxon>
        <taxon>Actinomycetes</taxon>
        <taxon>Micrococcales</taxon>
        <taxon>Microbacteriaceae</taxon>
        <taxon>Microbacterium</taxon>
    </lineage>
</organism>
<dbReference type="Proteomes" id="UP000740605">
    <property type="component" value="Unassembled WGS sequence"/>
</dbReference>